<protein>
    <submittedName>
        <fullName evidence="2">DUF2163 domain-containing protein</fullName>
    </submittedName>
</protein>
<dbReference type="Pfam" id="PF09931">
    <property type="entry name" value="Phage_phiJL001_Gp84_N"/>
    <property type="match status" value="1"/>
</dbReference>
<comment type="caution">
    <text evidence="2">The sequence shown here is derived from an EMBL/GenBank/DDBJ whole genome shotgun (WGS) entry which is preliminary data.</text>
</comment>
<evidence type="ECO:0000259" key="1">
    <source>
        <dbReference type="Pfam" id="PF09356"/>
    </source>
</evidence>
<evidence type="ECO:0000313" key="3">
    <source>
        <dbReference type="Proteomes" id="UP000309667"/>
    </source>
</evidence>
<gene>
    <name evidence="2" type="ORF">E9677_15090</name>
</gene>
<keyword evidence="3" id="KW-1185">Reference proteome</keyword>
<feature type="domain" description="Bacteriophage phiJL001 Gp84 C-terminal" evidence="1">
    <location>
        <begin position="196"/>
        <end position="279"/>
    </location>
</feature>
<accession>A0ABY2QUC8</accession>
<dbReference type="NCBIfam" id="TIGR02218">
    <property type="entry name" value="phg_TIGR02218"/>
    <property type="match status" value="1"/>
</dbReference>
<dbReference type="InterPro" id="IPR011928">
    <property type="entry name" value="Phage_phiJL001_Gp84"/>
</dbReference>
<dbReference type="InterPro" id="IPR018964">
    <property type="entry name" value="Phage_phiJL001_Gp84_C"/>
</dbReference>
<dbReference type="RefSeq" id="WP_136558879.1">
    <property type="nucleotide sequence ID" value="NZ_STGT01000003.1"/>
</dbReference>
<reference evidence="2 3" key="1">
    <citation type="submission" date="2019-04" db="EMBL/GenBank/DDBJ databases">
        <title>Genome sequence of strain 7209-2.</title>
        <authorList>
            <person name="Gao J."/>
            <person name="Sun J."/>
        </authorList>
    </citation>
    <scope>NUCLEOTIDE SEQUENCE [LARGE SCALE GENOMIC DNA]</scope>
    <source>
        <strain evidence="2 3">7209-2</strain>
    </source>
</reference>
<dbReference type="Pfam" id="PF09356">
    <property type="entry name" value="Phage_BR0599"/>
    <property type="match status" value="1"/>
</dbReference>
<dbReference type="Proteomes" id="UP000309667">
    <property type="component" value="Unassembled WGS sequence"/>
</dbReference>
<sequence>MKRLPEALAAHVATGETTLCRAWRVTCRDGFRLGFTEHDQKLTFDGTQFEPGTGFAATEASAASGLAAPGAEVRGGFSSDAITEADLAAGRYDGARVELFLVNWQAAQEQHALMSVQEMGEVSRAGPGFSAELRSFAHRLQQPEGRIYNRRCDADLGDGRCRVDMGAANRRVTGTIAEVLSADRLTVSGLPALTDGHFRLGHLRFDEGLLSGKRLAIEESGAAADDLVTLRLWLPLEARPNPGDAVTLTVGCDKSFSTCRAKFANQLNFRGFPHMPGSDFAYSYVSGDSTHDGGVLYD</sequence>
<evidence type="ECO:0000313" key="2">
    <source>
        <dbReference type="EMBL" id="THV14201.1"/>
    </source>
</evidence>
<organism evidence="2 3">
    <name type="scientific">Rhizobium rhizophilum</name>
    <dbReference type="NCBI Taxonomy" id="1850373"/>
    <lineage>
        <taxon>Bacteria</taxon>
        <taxon>Pseudomonadati</taxon>
        <taxon>Pseudomonadota</taxon>
        <taxon>Alphaproteobacteria</taxon>
        <taxon>Hyphomicrobiales</taxon>
        <taxon>Rhizobiaceae</taxon>
        <taxon>Rhizobium/Agrobacterium group</taxon>
        <taxon>Rhizobium</taxon>
    </lineage>
</organism>
<name>A0ABY2QUC8_9HYPH</name>
<dbReference type="EMBL" id="STGT01000003">
    <property type="protein sequence ID" value="THV14201.1"/>
    <property type="molecule type" value="Genomic_DNA"/>
</dbReference>
<proteinExistence type="predicted"/>